<dbReference type="InterPro" id="IPR014002">
    <property type="entry name" value="Agenet_dom_plant"/>
</dbReference>
<feature type="region of interest" description="Disordered" evidence="4">
    <location>
        <begin position="412"/>
        <end position="464"/>
    </location>
</feature>
<accession>A0AAW1JKQ4</accession>
<evidence type="ECO:0000259" key="5">
    <source>
        <dbReference type="SMART" id="SM00743"/>
    </source>
</evidence>
<dbReference type="SMART" id="SM00743">
    <property type="entry name" value="Agenet"/>
    <property type="match status" value="4"/>
</dbReference>
<feature type="compositionally biased region" description="Basic and acidic residues" evidence="4">
    <location>
        <begin position="338"/>
        <end position="354"/>
    </location>
</feature>
<dbReference type="PANTHER" id="PTHR31917">
    <property type="entry name" value="AGENET DOMAIN-CONTAINING PROTEIN-RELATED"/>
    <property type="match status" value="1"/>
</dbReference>
<gene>
    <name evidence="6" type="ORF">RND81_07G007500</name>
</gene>
<evidence type="ECO:0000256" key="4">
    <source>
        <dbReference type="SAM" id="MobiDB-lite"/>
    </source>
</evidence>
<keyword evidence="2" id="KW-0341">Growth regulation</keyword>
<dbReference type="InterPro" id="IPR008395">
    <property type="entry name" value="Agenet-like_dom"/>
</dbReference>
<evidence type="ECO:0000313" key="7">
    <source>
        <dbReference type="Proteomes" id="UP001443914"/>
    </source>
</evidence>
<feature type="region of interest" description="Disordered" evidence="4">
    <location>
        <begin position="714"/>
        <end position="790"/>
    </location>
</feature>
<dbReference type="SMART" id="SM00384">
    <property type="entry name" value="AT_hook"/>
    <property type="match status" value="2"/>
</dbReference>
<protein>
    <recommendedName>
        <fullName evidence="5">Agenet domain-containing protein</fullName>
    </recommendedName>
</protein>
<dbReference type="Gene3D" id="2.30.30.140">
    <property type="match status" value="1"/>
</dbReference>
<feature type="region of interest" description="Disordered" evidence="4">
    <location>
        <begin position="338"/>
        <end position="392"/>
    </location>
</feature>
<dbReference type="PANTHER" id="PTHR31917:SF80">
    <property type="entry name" value="AGENET DOMAIN-CONTAINING PROTEIN-RELATED"/>
    <property type="match status" value="1"/>
</dbReference>
<dbReference type="AlphaFoldDB" id="A0AAW1JKQ4"/>
<reference evidence="6" key="1">
    <citation type="submission" date="2024-03" db="EMBL/GenBank/DDBJ databases">
        <title>WGS assembly of Saponaria officinalis var. Norfolk2.</title>
        <authorList>
            <person name="Jenkins J."/>
            <person name="Shu S."/>
            <person name="Grimwood J."/>
            <person name="Barry K."/>
            <person name="Goodstein D."/>
            <person name="Schmutz J."/>
            <person name="Leebens-Mack J."/>
            <person name="Osbourn A."/>
        </authorList>
    </citation>
    <scope>NUCLEOTIDE SEQUENCE [LARGE SCALE GENOMIC DNA]</scope>
    <source>
        <strain evidence="6">JIC</strain>
    </source>
</reference>
<organism evidence="6 7">
    <name type="scientific">Saponaria officinalis</name>
    <name type="common">Common soapwort</name>
    <name type="synonym">Lychnis saponaria</name>
    <dbReference type="NCBI Taxonomy" id="3572"/>
    <lineage>
        <taxon>Eukaryota</taxon>
        <taxon>Viridiplantae</taxon>
        <taxon>Streptophyta</taxon>
        <taxon>Embryophyta</taxon>
        <taxon>Tracheophyta</taxon>
        <taxon>Spermatophyta</taxon>
        <taxon>Magnoliopsida</taxon>
        <taxon>eudicotyledons</taxon>
        <taxon>Gunneridae</taxon>
        <taxon>Pentapetalae</taxon>
        <taxon>Caryophyllales</taxon>
        <taxon>Caryophyllaceae</taxon>
        <taxon>Caryophylleae</taxon>
        <taxon>Saponaria</taxon>
    </lineage>
</organism>
<dbReference type="InterPro" id="IPR007930">
    <property type="entry name" value="DUF724"/>
</dbReference>
<feature type="domain" description="Agenet" evidence="5">
    <location>
        <begin position="84"/>
        <end position="146"/>
    </location>
</feature>
<dbReference type="GO" id="GO:0003677">
    <property type="term" value="F:DNA binding"/>
    <property type="evidence" value="ECO:0007669"/>
    <property type="project" value="InterPro"/>
</dbReference>
<evidence type="ECO:0000256" key="3">
    <source>
        <dbReference type="SAM" id="Coils"/>
    </source>
</evidence>
<proteinExistence type="predicted"/>
<feature type="compositionally biased region" description="Basic residues" evidence="4">
    <location>
        <begin position="664"/>
        <end position="677"/>
    </location>
</feature>
<feature type="compositionally biased region" description="Basic residues" evidence="4">
    <location>
        <begin position="453"/>
        <end position="462"/>
    </location>
</feature>
<feature type="compositionally biased region" description="Basic and acidic residues" evidence="4">
    <location>
        <begin position="442"/>
        <end position="452"/>
    </location>
</feature>
<feature type="domain" description="Agenet" evidence="5">
    <location>
        <begin position="229"/>
        <end position="285"/>
    </location>
</feature>
<dbReference type="Proteomes" id="UP001443914">
    <property type="component" value="Unassembled WGS sequence"/>
</dbReference>
<dbReference type="CDD" id="cd20406">
    <property type="entry name" value="Tudor_Agenet_AtDUF_rpt2_4"/>
    <property type="match status" value="2"/>
</dbReference>
<name>A0AAW1JKQ4_SAPOF</name>
<evidence type="ECO:0000256" key="1">
    <source>
        <dbReference type="ARBA" id="ARBA00022448"/>
    </source>
</evidence>
<dbReference type="Pfam" id="PF05641">
    <property type="entry name" value="Agenet"/>
    <property type="match status" value="2"/>
</dbReference>
<feature type="compositionally biased region" description="Polar residues" evidence="4">
    <location>
        <begin position="427"/>
        <end position="441"/>
    </location>
</feature>
<keyword evidence="7" id="KW-1185">Reference proteome</keyword>
<feature type="coiled-coil region" evidence="3">
    <location>
        <begin position="902"/>
        <end position="964"/>
    </location>
</feature>
<dbReference type="EMBL" id="JBDFQZ010000007">
    <property type="protein sequence ID" value="KAK9704727.1"/>
    <property type="molecule type" value="Genomic_DNA"/>
</dbReference>
<keyword evidence="3" id="KW-0175">Coiled coil</keyword>
<dbReference type="Pfam" id="PF05266">
    <property type="entry name" value="DUF724"/>
    <property type="match status" value="1"/>
</dbReference>
<feature type="domain" description="Agenet" evidence="5">
    <location>
        <begin position="161"/>
        <end position="226"/>
    </location>
</feature>
<keyword evidence="1" id="KW-0813">Transport</keyword>
<feature type="region of interest" description="Disordered" evidence="4">
    <location>
        <begin position="661"/>
        <end position="688"/>
    </location>
</feature>
<evidence type="ECO:0000313" key="6">
    <source>
        <dbReference type="EMBL" id="KAK9704727.1"/>
    </source>
</evidence>
<sequence length="1000" mass="110552">MNNSSSEKEKEKVFGRGTQVEVSSDEEGFRGAWYVATVVKHSESKDKMLVEYDSLLSDEKGVPLRESVDVKYVRPTPPLDKPGLKFRVNDVVDAYYQDGWWSGVITQVINNSSRGKEEEYKVLFSNPAHEIVFASSQLRLHRSWLHGTWLLPLPQSTTPHFHFTPGTAVEVNIELDNSTDVWFPAKLVRQVSNTFFLVEYQTSPHSPLLSVGVDSVHIRPSPPPTPTNTSFSLLEKVDAFFDGRWLTGIVTKILADGRYIVYFKRTRREKELSHSDLRLHLEWTNGNWLHSSQDTSLTSTCEKLSSPPNGGNTNKICASSEDSVLMKEYDDQVRISEAASRHHETDTQRIEKGDYISLSPNSKIKNRPNANGDAVSLRHSRGSRGESASDAMLSPEACIIDLNQSEISDSGASVHLDTTTPDHHGKSNLNQSEDNNQPSDSTDIKGDYEKHPVTRKRGRPPKLRALVAESVVDETPTGSDSVKPIAAHGPIVIGLMHCDKLVDLAKNSRLRKKATDDEGKQLVGSPDHESVPQKEDEVSNLKRKRGRPAKVLQLSSLNTTEAVADGVGSKRQIVSAEGFPESVPLTNEVEKPISVVEPLQICNAATPSSDPPIECVKIISDRFKRVRSNFSKSKRSTARRQMGKHRTIQIAAAVEIVEPDTSTVRRRKKSKPVKHAKFPTEDALDNSSGEAVDVDTVVADNGVGRDIDTVVALTSSNGSADDQPLSDRIEGGDSPPATDARVSMAGTAGQLDENGEKRDEYETLPCGQSKENLQVERHGTSAGNSSLDNDATKGHNEMPPIHSNATMPEDDQELPFVKSSLVWETIESMQVLKRIPQKPHFRPLYKCKEECREGFAIGSMVTFTSLAEKISRARINDPKSVLDGYLEALVDLEELGFDVIPLRDVLHKLVSIKNRCDEAQNTSKEMESQMTERKQEKANVEDEIAELEKKIKELEEKRSVAVSMKEGKDAEITLLQTKVDAVKAGLGSAKEEFGNVAASL</sequence>
<feature type="region of interest" description="Disordered" evidence="4">
    <location>
        <begin position="510"/>
        <end position="547"/>
    </location>
</feature>
<evidence type="ECO:0000256" key="2">
    <source>
        <dbReference type="ARBA" id="ARBA00022604"/>
    </source>
</evidence>
<feature type="domain" description="Agenet" evidence="5">
    <location>
        <begin position="12"/>
        <end position="81"/>
    </location>
</feature>
<feature type="compositionally biased region" description="Basic and acidic residues" evidence="4">
    <location>
        <begin position="513"/>
        <end position="540"/>
    </location>
</feature>
<dbReference type="CDD" id="cd20405">
    <property type="entry name" value="Tudor_Agenet_AtDUF_rpt1_3"/>
    <property type="match status" value="1"/>
</dbReference>
<dbReference type="InterPro" id="IPR017956">
    <property type="entry name" value="AT_hook_DNA-bd_motif"/>
</dbReference>
<comment type="caution">
    <text evidence="6">The sequence shown here is derived from an EMBL/GenBank/DDBJ whole genome shotgun (WGS) entry which is preliminary data.</text>
</comment>